<feature type="transmembrane region" description="Helical" evidence="1">
    <location>
        <begin position="116"/>
        <end position="141"/>
    </location>
</feature>
<keyword evidence="1" id="KW-0812">Transmembrane</keyword>
<feature type="transmembrane region" description="Helical" evidence="1">
    <location>
        <begin position="5"/>
        <end position="27"/>
    </location>
</feature>
<feature type="transmembrane region" description="Helical" evidence="1">
    <location>
        <begin position="33"/>
        <end position="54"/>
    </location>
</feature>
<protein>
    <submittedName>
        <fullName evidence="2">Small multi-drug export protein</fullName>
    </submittedName>
</protein>
<accession>A0ABV8WS46</accession>
<feature type="transmembrane region" description="Helical" evidence="1">
    <location>
        <begin position="83"/>
        <end position="104"/>
    </location>
</feature>
<name>A0ABV8WS46_9BACI</name>
<evidence type="ECO:0000313" key="2">
    <source>
        <dbReference type="EMBL" id="MFC4401928.1"/>
    </source>
</evidence>
<organism evidence="2 3">
    <name type="scientific">Gracilibacillus xinjiangensis</name>
    <dbReference type="NCBI Taxonomy" id="1193282"/>
    <lineage>
        <taxon>Bacteria</taxon>
        <taxon>Bacillati</taxon>
        <taxon>Bacillota</taxon>
        <taxon>Bacilli</taxon>
        <taxon>Bacillales</taxon>
        <taxon>Bacillaceae</taxon>
        <taxon>Gracilibacillus</taxon>
    </lineage>
</organism>
<keyword evidence="3" id="KW-1185">Reference proteome</keyword>
<keyword evidence="1" id="KW-1133">Transmembrane helix</keyword>
<dbReference type="EMBL" id="JBHSDT010000002">
    <property type="protein sequence ID" value="MFC4401928.1"/>
    <property type="molecule type" value="Genomic_DNA"/>
</dbReference>
<dbReference type="Proteomes" id="UP001595882">
    <property type="component" value="Unassembled WGS sequence"/>
</dbReference>
<reference evidence="3" key="1">
    <citation type="journal article" date="2019" name="Int. J. Syst. Evol. Microbiol.">
        <title>The Global Catalogue of Microorganisms (GCM) 10K type strain sequencing project: providing services to taxonomists for standard genome sequencing and annotation.</title>
        <authorList>
            <consortium name="The Broad Institute Genomics Platform"/>
            <consortium name="The Broad Institute Genome Sequencing Center for Infectious Disease"/>
            <person name="Wu L."/>
            <person name="Ma J."/>
        </authorList>
    </citation>
    <scope>NUCLEOTIDE SEQUENCE [LARGE SCALE GENOMIC DNA]</scope>
    <source>
        <strain evidence="3">CCUG 37865</strain>
    </source>
</reference>
<comment type="caution">
    <text evidence="2">The sequence shown here is derived from an EMBL/GenBank/DDBJ whole genome shotgun (WGS) entry which is preliminary data.</text>
</comment>
<sequence>MMEYLLVFLGAAIPWFEIAIVIPLGIIKGLHPIIVISLAFTGNMVTIIPLIFAYDKMKNLLNKRRERKQSKRSERAKMFWNKYGLPGMIMLGPILIGSHIAAFIGMTLGATKKATLLWSTISIGCWSVIFGLLTAFGIDIFNPKQ</sequence>
<proteinExistence type="predicted"/>
<keyword evidence="1" id="KW-0472">Membrane</keyword>
<dbReference type="Pfam" id="PF06695">
    <property type="entry name" value="Sm_multidrug_ex"/>
    <property type="match status" value="1"/>
</dbReference>
<gene>
    <name evidence="2" type="ORF">ACFOY7_02305</name>
</gene>
<evidence type="ECO:0000313" key="3">
    <source>
        <dbReference type="Proteomes" id="UP001595882"/>
    </source>
</evidence>
<evidence type="ECO:0000256" key="1">
    <source>
        <dbReference type="SAM" id="Phobius"/>
    </source>
</evidence>
<dbReference type="RefSeq" id="WP_390248995.1">
    <property type="nucleotide sequence ID" value="NZ_JBHSDT010000002.1"/>
</dbReference>
<dbReference type="InterPro" id="IPR009577">
    <property type="entry name" value="Sm_multidrug_ex"/>
</dbReference>